<evidence type="ECO:0000256" key="5">
    <source>
        <dbReference type="ARBA" id="ARBA00022833"/>
    </source>
</evidence>
<evidence type="ECO:0000256" key="10">
    <source>
        <dbReference type="ARBA" id="ARBA00023242"/>
    </source>
</evidence>
<gene>
    <name evidence="16" type="ORF">OBRU01_03968</name>
</gene>
<dbReference type="Proteomes" id="UP000037510">
    <property type="component" value="Unassembled WGS sequence"/>
</dbReference>
<dbReference type="InterPro" id="IPR038441">
    <property type="entry name" value="THAP_Znf_sf"/>
</dbReference>
<dbReference type="Pfam" id="PF05485">
    <property type="entry name" value="THAP"/>
    <property type="match status" value="1"/>
</dbReference>
<evidence type="ECO:0000256" key="9">
    <source>
        <dbReference type="ARBA" id="ARBA00023163"/>
    </source>
</evidence>
<evidence type="ECO:0000313" key="16">
    <source>
        <dbReference type="EMBL" id="KOB77475.1"/>
    </source>
</evidence>
<comment type="similarity">
    <text evidence="2">Belongs to the THAP1 family.</text>
</comment>
<name>A0A0L7LPV9_OPEBR</name>
<feature type="region of interest" description="Disordered" evidence="14">
    <location>
        <begin position="104"/>
        <end position="146"/>
    </location>
</feature>
<keyword evidence="4 12" id="KW-0863">Zinc-finger</keyword>
<keyword evidence="5" id="KW-0862">Zinc</keyword>
<evidence type="ECO:0000256" key="14">
    <source>
        <dbReference type="SAM" id="MobiDB-lite"/>
    </source>
</evidence>
<keyword evidence="7 13" id="KW-0175">Coiled coil</keyword>
<evidence type="ECO:0000259" key="15">
    <source>
        <dbReference type="PROSITE" id="PS50950"/>
    </source>
</evidence>
<keyword evidence="17" id="KW-1185">Reference proteome</keyword>
<sequence length="328" mass="37420">MLIHKLQEQKKNNKHIYATQALSSDTPRKRKLLNKLQAIPTDPTVRSHWVKVIKKSRDDELWEPSKTTVICSDHFKTSDFVCNQKRRRLKKKAVPSKALFLSSVKSDSSENSDETNTLQKLKSLTRNEESETPDISGDVQPAKINPCDDVVDTDVLSPITSRTSDVVDTDVLSPSIANSTERLTENKSEIITYFSDSDSIFDTPEKAKLRKDLRSKICIQKKHTLKIQSLRRKNLRLKNKVASFKKKLESLRNERYINNDTHNVFAADLHATMTKQAAMKSYDYSSKPGSPNSLHNVDNSDMESIIDTSCKAFLKSKLRRITYDKKSC</sequence>
<evidence type="ECO:0000256" key="11">
    <source>
        <dbReference type="ARBA" id="ARBA00023306"/>
    </source>
</evidence>
<dbReference type="SUPFAM" id="SSF57716">
    <property type="entry name" value="Glucocorticoid receptor-like (DNA-binding domain)"/>
    <property type="match status" value="1"/>
</dbReference>
<evidence type="ECO:0000256" key="13">
    <source>
        <dbReference type="SAM" id="Coils"/>
    </source>
</evidence>
<protein>
    <submittedName>
        <fullName evidence="16">DNA transposase THAP9</fullName>
    </submittedName>
</protein>
<dbReference type="GO" id="GO:0005654">
    <property type="term" value="C:nucleoplasm"/>
    <property type="evidence" value="ECO:0007669"/>
    <property type="project" value="UniProtKB-SubCell"/>
</dbReference>
<evidence type="ECO:0000256" key="4">
    <source>
        <dbReference type="ARBA" id="ARBA00022771"/>
    </source>
</evidence>
<reference evidence="16 17" key="1">
    <citation type="journal article" date="2015" name="Genome Biol. Evol.">
        <title>The genome of winter moth (Operophtera brumata) provides a genomic perspective on sexual dimorphism and phenology.</title>
        <authorList>
            <person name="Derks M.F."/>
            <person name="Smit S."/>
            <person name="Salis L."/>
            <person name="Schijlen E."/>
            <person name="Bossers A."/>
            <person name="Mateman C."/>
            <person name="Pijl A.S."/>
            <person name="de Ridder D."/>
            <person name="Groenen M.A."/>
            <person name="Visser M.E."/>
            <person name="Megens H.J."/>
        </authorList>
    </citation>
    <scope>NUCLEOTIDE SEQUENCE [LARGE SCALE GENOMIC DNA]</scope>
    <source>
        <strain evidence="16">WM2013NL</strain>
        <tissue evidence="16">Head and thorax</tissue>
    </source>
</reference>
<evidence type="ECO:0000256" key="3">
    <source>
        <dbReference type="ARBA" id="ARBA00022723"/>
    </source>
</evidence>
<dbReference type="SMART" id="SM00980">
    <property type="entry name" value="THAP"/>
    <property type="match status" value="1"/>
</dbReference>
<keyword evidence="10" id="KW-0539">Nucleus</keyword>
<dbReference type="Gene3D" id="6.20.210.20">
    <property type="entry name" value="THAP domain"/>
    <property type="match status" value="1"/>
</dbReference>
<evidence type="ECO:0000256" key="8">
    <source>
        <dbReference type="ARBA" id="ARBA00023125"/>
    </source>
</evidence>
<feature type="domain" description="THAP-type" evidence="15">
    <location>
        <begin position="15"/>
        <end position="98"/>
    </location>
</feature>
<evidence type="ECO:0000313" key="17">
    <source>
        <dbReference type="Proteomes" id="UP000037510"/>
    </source>
</evidence>
<dbReference type="EMBL" id="JTDY01000375">
    <property type="protein sequence ID" value="KOB77475.1"/>
    <property type="molecule type" value="Genomic_DNA"/>
</dbReference>
<keyword evidence="3" id="KW-0479">Metal-binding</keyword>
<comment type="subcellular location">
    <subcellularLocation>
        <location evidence="1">Nucleus</location>
        <location evidence="1">Nucleoplasm</location>
    </subcellularLocation>
</comment>
<evidence type="ECO:0000256" key="6">
    <source>
        <dbReference type="ARBA" id="ARBA00023015"/>
    </source>
</evidence>
<feature type="coiled-coil region" evidence="13">
    <location>
        <begin position="220"/>
        <end position="254"/>
    </location>
</feature>
<dbReference type="GO" id="GO:0043565">
    <property type="term" value="F:sequence-specific DNA binding"/>
    <property type="evidence" value="ECO:0007669"/>
    <property type="project" value="InterPro"/>
</dbReference>
<keyword evidence="8 12" id="KW-0238">DNA-binding</keyword>
<evidence type="ECO:0000256" key="12">
    <source>
        <dbReference type="PROSITE-ProRule" id="PRU00309"/>
    </source>
</evidence>
<comment type="caution">
    <text evidence="16">The sequence shown here is derived from an EMBL/GenBank/DDBJ whole genome shotgun (WGS) entry which is preliminary data.</text>
</comment>
<proteinExistence type="inferred from homology"/>
<dbReference type="PANTHER" id="PTHR46600:SF1">
    <property type="entry name" value="THAP DOMAIN-CONTAINING PROTEIN 1"/>
    <property type="match status" value="1"/>
</dbReference>
<keyword evidence="11" id="KW-0131">Cell cycle</keyword>
<organism evidence="16 17">
    <name type="scientific">Operophtera brumata</name>
    <name type="common">Winter moth</name>
    <name type="synonym">Phalaena brumata</name>
    <dbReference type="NCBI Taxonomy" id="104452"/>
    <lineage>
        <taxon>Eukaryota</taxon>
        <taxon>Metazoa</taxon>
        <taxon>Ecdysozoa</taxon>
        <taxon>Arthropoda</taxon>
        <taxon>Hexapoda</taxon>
        <taxon>Insecta</taxon>
        <taxon>Pterygota</taxon>
        <taxon>Neoptera</taxon>
        <taxon>Endopterygota</taxon>
        <taxon>Lepidoptera</taxon>
        <taxon>Glossata</taxon>
        <taxon>Ditrysia</taxon>
        <taxon>Geometroidea</taxon>
        <taxon>Geometridae</taxon>
        <taxon>Larentiinae</taxon>
        <taxon>Operophtera</taxon>
    </lineage>
</organism>
<dbReference type="InterPro" id="IPR026516">
    <property type="entry name" value="THAP1/10"/>
</dbReference>
<keyword evidence="9" id="KW-0804">Transcription</keyword>
<dbReference type="PANTHER" id="PTHR46600">
    <property type="entry name" value="THAP DOMAIN-CONTAINING"/>
    <property type="match status" value="1"/>
</dbReference>
<dbReference type="PROSITE" id="PS50950">
    <property type="entry name" value="ZF_THAP"/>
    <property type="match status" value="1"/>
</dbReference>
<dbReference type="GO" id="GO:0008270">
    <property type="term" value="F:zinc ion binding"/>
    <property type="evidence" value="ECO:0007669"/>
    <property type="project" value="UniProtKB-KW"/>
</dbReference>
<evidence type="ECO:0000256" key="7">
    <source>
        <dbReference type="ARBA" id="ARBA00023054"/>
    </source>
</evidence>
<dbReference type="AlphaFoldDB" id="A0A0L7LPV9"/>
<evidence type="ECO:0000256" key="2">
    <source>
        <dbReference type="ARBA" id="ARBA00006177"/>
    </source>
</evidence>
<accession>A0A0L7LPV9</accession>
<keyword evidence="6" id="KW-0805">Transcription regulation</keyword>
<evidence type="ECO:0000256" key="1">
    <source>
        <dbReference type="ARBA" id="ARBA00004642"/>
    </source>
</evidence>
<feature type="compositionally biased region" description="Polar residues" evidence="14">
    <location>
        <begin position="115"/>
        <end position="124"/>
    </location>
</feature>
<dbReference type="InterPro" id="IPR006612">
    <property type="entry name" value="THAP_Znf"/>
</dbReference>